<evidence type="ECO:0000313" key="2">
    <source>
        <dbReference type="Proteomes" id="UP000593568"/>
    </source>
</evidence>
<sequence length="223" mass="26303">MKTLNGGMIPDEILYRYGDFEWVHLLRIWRAIGYAPLFVLRRIGRDSLYQQYNGWFNVSFVQRDRKVRLRKEEFRAREKDRKVRRGKDSEENIRADQWEKKFQDARVREDALKIDLLESRNGKVGLRAHVAELERSLHQHRSRNSMVKLKASLTKIEKLKGTIEELEAALDRDHIIGEALTQVQEVAEHLQTLAVQADMLGLRYESESNWGQELDGFLKNSRL</sequence>
<comment type="caution">
    <text evidence="1">The sequence shown here is derived from an EMBL/GenBank/DDBJ whole genome shotgun (WGS) entry which is preliminary data.</text>
</comment>
<dbReference type="Proteomes" id="UP000593568">
    <property type="component" value="Unassembled WGS sequence"/>
</dbReference>
<name>A0A7J9EWD3_9ROSI</name>
<proteinExistence type="predicted"/>
<keyword evidence="2" id="KW-1185">Reference proteome</keyword>
<dbReference type="EMBL" id="JABEZW010000010">
    <property type="protein sequence ID" value="MBA0777360.1"/>
    <property type="molecule type" value="Genomic_DNA"/>
</dbReference>
<organism evidence="1 2">
    <name type="scientific">Gossypium trilobum</name>
    <dbReference type="NCBI Taxonomy" id="34281"/>
    <lineage>
        <taxon>Eukaryota</taxon>
        <taxon>Viridiplantae</taxon>
        <taxon>Streptophyta</taxon>
        <taxon>Embryophyta</taxon>
        <taxon>Tracheophyta</taxon>
        <taxon>Spermatophyta</taxon>
        <taxon>Magnoliopsida</taxon>
        <taxon>eudicotyledons</taxon>
        <taxon>Gunneridae</taxon>
        <taxon>Pentapetalae</taxon>
        <taxon>rosids</taxon>
        <taxon>malvids</taxon>
        <taxon>Malvales</taxon>
        <taxon>Malvaceae</taxon>
        <taxon>Malvoideae</taxon>
        <taxon>Gossypium</taxon>
    </lineage>
</organism>
<gene>
    <name evidence="1" type="ORF">Gotri_005393</name>
</gene>
<reference evidence="1 2" key="1">
    <citation type="journal article" date="2019" name="Genome Biol. Evol.">
        <title>Insights into the evolution of the New World diploid cottons (Gossypium, subgenus Houzingenia) based on genome sequencing.</title>
        <authorList>
            <person name="Grover C.E."/>
            <person name="Arick M.A. 2nd"/>
            <person name="Thrash A."/>
            <person name="Conover J.L."/>
            <person name="Sanders W.S."/>
            <person name="Peterson D.G."/>
            <person name="Frelichowski J.E."/>
            <person name="Scheffler J.A."/>
            <person name="Scheffler B.E."/>
            <person name="Wendel J.F."/>
        </authorList>
    </citation>
    <scope>NUCLEOTIDE SEQUENCE [LARGE SCALE GENOMIC DNA]</scope>
    <source>
        <strain evidence="1">8</strain>
        <tissue evidence="1">Leaf</tissue>
    </source>
</reference>
<dbReference type="AlphaFoldDB" id="A0A7J9EWD3"/>
<protein>
    <submittedName>
        <fullName evidence="1">Uncharacterized protein</fullName>
    </submittedName>
</protein>
<evidence type="ECO:0000313" key="1">
    <source>
        <dbReference type="EMBL" id="MBA0777360.1"/>
    </source>
</evidence>
<accession>A0A7J9EWD3</accession>